<evidence type="ECO:0000313" key="3">
    <source>
        <dbReference type="Proteomes" id="UP000279029"/>
    </source>
</evidence>
<reference evidence="2 3" key="1">
    <citation type="submission" date="2018-09" db="EMBL/GenBank/DDBJ databases">
        <authorList>
            <person name="Postec A."/>
        </authorList>
    </citation>
    <scope>NUCLEOTIDE SEQUENCE [LARGE SCALE GENOMIC DNA]</scope>
    <source>
        <strain evidence="2">70B-A</strain>
    </source>
</reference>
<keyword evidence="1" id="KW-1133">Transmembrane helix</keyword>
<feature type="transmembrane region" description="Helical" evidence="1">
    <location>
        <begin position="218"/>
        <end position="238"/>
    </location>
</feature>
<keyword evidence="1" id="KW-0812">Transmembrane</keyword>
<dbReference type="PANTHER" id="PTHR35007">
    <property type="entry name" value="INTEGRAL MEMBRANE PROTEIN-RELATED"/>
    <property type="match status" value="1"/>
</dbReference>
<keyword evidence="1" id="KW-0472">Membrane</keyword>
<evidence type="ECO:0000256" key="1">
    <source>
        <dbReference type="SAM" id="Phobius"/>
    </source>
</evidence>
<proteinExistence type="predicted"/>
<dbReference type="OrthoDB" id="9796142at2"/>
<dbReference type="PANTHER" id="PTHR35007:SF1">
    <property type="entry name" value="PILUS ASSEMBLY PROTEIN"/>
    <property type="match status" value="1"/>
</dbReference>
<dbReference type="Proteomes" id="UP000279029">
    <property type="component" value="Chromosome"/>
</dbReference>
<organism evidence="2 3">
    <name type="scientific">Petrocella atlantisensis</name>
    <dbReference type="NCBI Taxonomy" id="2173034"/>
    <lineage>
        <taxon>Bacteria</taxon>
        <taxon>Bacillati</taxon>
        <taxon>Bacillota</taxon>
        <taxon>Clostridia</taxon>
        <taxon>Lachnospirales</taxon>
        <taxon>Vallitaleaceae</taxon>
        <taxon>Petrocella</taxon>
    </lineage>
</organism>
<dbReference type="KEGG" id="cbar:PATL70BA_1969"/>
<name>A0A3P7PVI1_9FIRM</name>
<dbReference type="EMBL" id="LR130778">
    <property type="protein sequence ID" value="VDN47847.1"/>
    <property type="molecule type" value="Genomic_DNA"/>
</dbReference>
<evidence type="ECO:0000313" key="2">
    <source>
        <dbReference type="EMBL" id="VDN47847.1"/>
    </source>
</evidence>
<feature type="transmembrane region" description="Helical" evidence="1">
    <location>
        <begin position="29"/>
        <end position="55"/>
    </location>
</feature>
<gene>
    <name evidence="2" type="ORF">PATL70BA_1969</name>
</gene>
<keyword evidence="3" id="KW-1185">Reference proteome</keyword>
<sequence length="251" mass="29329">MTLQSNIYYNRCYYTKKEWTWHIIWGMTYYFIMGMIFFNHLILASMACLGVYFHIKAQKALAIKKRKHRLREQFREAMYTLSSSLSAGRSAEQACIQTLADLQILYDHQTDIIIEWSLIVKKLNMNETLESALEDLALRAGVEDIHNFTGVFIMAKRTGGDLIRIIRETTHMINEKIEIQKEIDLLVVQKQFEQKILSYIIPGMIVFFQLTSPEFLGPLYTTLIGRMVMVFALFLYMLSRKIGEKIVSIEV</sequence>
<dbReference type="AlphaFoldDB" id="A0A3P7PVI1"/>
<protein>
    <submittedName>
        <fullName evidence="2">Pilus assembly protein TadB</fullName>
    </submittedName>
</protein>
<accession>A0A3P7PVI1</accession>